<keyword evidence="6" id="KW-1185">Reference proteome</keyword>
<dbReference type="AlphaFoldDB" id="D2VK02"/>
<dbReference type="EMBL" id="GG738877">
    <property type="protein sequence ID" value="EFC42777.1"/>
    <property type="molecule type" value="Genomic_DNA"/>
</dbReference>
<feature type="compositionally biased region" description="Low complexity" evidence="3">
    <location>
        <begin position="149"/>
        <end position="162"/>
    </location>
</feature>
<feature type="region of interest" description="Disordered" evidence="3">
    <location>
        <begin position="1"/>
        <end position="48"/>
    </location>
</feature>
<feature type="compositionally biased region" description="Polar residues" evidence="3">
    <location>
        <begin position="14"/>
        <end position="47"/>
    </location>
</feature>
<dbReference type="KEGG" id="ngr:NAEGRDRAFT_69222"/>
<dbReference type="Pfam" id="PF00498">
    <property type="entry name" value="FHA"/>
    <property type="match status" value="1"/>
</dbReference>
<protein>
    <submittedName>
        <fullName evidence="5">Predicted protein</fullName>
    </submittedName>
</protein>
<gene>
    <name evidence="5" type="ORF">NAEGRDRAFT_69222</name>
</gene>
<feature type="region of interest" description="Disordered" evidence="3">
    <location>
        <begin position="443"/>
        <end position="501"/>
    </location>
</feature>
<feature type="compositionally biased region" description="Polar residues" evidence="3">
    <location>
        <begin position="443"/>
        <end position="452"/>
    </location>
</feature>
<dbReference type="Proteomes" id="UP000006671">
    <property type="component" value="Unassembled WGS sequence"/>
</dbReference>
<name>D2VK02_NAEGR</name>
<feature type="compositionally biased region" description="Polar residues" evidence="3">
    <location>
        <begin position="106"/>
        <end position="118"/>
    </location>
</feature>
<feature type="region of interest" description="Disordered" evidence="3">
    <location>
        <begin position="106"/>
        <end position="174"/>
    </location>
</feature>
<feature type="compositionally biased region" description="Acidic residues" evidence="3">
    <location>
        <begin position="532"/>
        <end position="552"/>
    </location>
</feature>
<dbReference type="SUPFAM" id="SSF49879">
    <property type="entry name" value="SMAD/FHA domain"/>
    <property type="match status" value="1"/>
</dbReference>
<feature type="region of interest" description="Disordered" evidence="3">
    <location>
        <begin position="523"/>
        <end position="563"/>
    </location>
</feature>
<dbReference type="InterPro" id="IPR008984">
    <property type="entry name" value="SMAD_FHA_dom_sf"/>
</dbReference>
<evidence type="ECO:0000256" key="2">
    <source>
        <dbReference type="ARBA" id="ARBA00022454"/>
    </source>
</evidence>
<comment type="subcellular location">
    <subcellularLocation>
        <location evidence="1">Chromosome</location>
    </subcellularLocation>
</comment>
<sequence length="636" mass="71263">MKRSLASSSSSSSPPTNARTTTESCSSTPPKQNVSESNNSNNPQQCRTPKRKMISLKSLMSSLHCSPIKPINTNNNISGLYDSNEDHVVASSNNCTRITTSISNADNNQISNRNQETHLTPPLFPVSDELDRKLMPSPRKKITLRVKSSPKNSTSSSSGTTTPAAKHHDNTKTPLTIYSTRVADSCSSSDYHRSSTAVESPCPSQPVVENIPMDQVVGFFFLYESHESLKQATYCQVVPLRKGKSLISRKGADEVIRNKKLPSFDHWICIDRTYISRVHALVEVSNGEFVFVEDLSSSNSTHIVEKTEKRKINVNIESNKLYQLRDCNYILFGKLLCQYRENSELSEQSVSEAMQVYYKSCNATKTPQKPKKTPQLTASRDGSQRQRMSTIPETPEFNRPSKLPSIRDKIVPPTVYADRTSKTSALAFETPKRIQECLKTQQSENPILSIEQTPPSISKPSSSTSSGFVTPSNVVIVETPSNGSSNDKKDSPQASDQSDHLNLTDIDLSSLSLPDELFEDIEEHEEKKQESTLEDEMLEDEIVLTDYDDEEENERKRSFEDEEESFIAPKKKKLKTKKSDHQSPHILFTGISPTEENIKAIERLGGVLVEEPEAELLASRLTHLITDKIRRFVFCF</sequence>
<evidence type="ECO:0000256" key="3">
    <source>
        <dbReference type="SAM" id="MobiDB-lite"/>
    </source>
</evidence>
<keyword evidence="2" id="KW-0158">Chromosome</keyword>
<dbReference type="Gene3D" id="3.40.50.10190">
    <property type="entry name" value="BRCT domain"/>
    <property type="match status" value="1"/>
</dbReference>
<dbReference type="Gene3D" id="2.60.200.20">
    <property type="match status" value="1"/>
</dbReference>
<dbReference type="RefSeq" id="XP_002675521.1">
    <property type="nucleotide sequence ID" value="XM_002675475.1"/>
</dbReference>
<dbReference type="InterPro" id="IPR036420">
    <property type="entry name" value="BRCT_dom_sf"/>
</dbReference>
<dbReference type="CDD" id="cd17744">
    <property type="entry name" value="BRCT_MDC1_rpt1"/>
    <property type="match status" value="1"/>
</dbReference>
<dbReference type="InterPro" id="IPR000253">
    <property type="entry name" value="FHA_dom"/>
</dbReference>
<dbReference type="GeneID" id="8862853"/>
<evidence type="ECO:0000259" key="4">
    <source>
        <dbReference type="Pfam" id="PF00498"/>
    </source>
</evidence>
<dbReference type="GO" id="GO:0005694">
    <property type="term" value="C:chromosome"/>
    <property type="evidence" value="ECO:0007669"/>
    <property type="project" value="UniProtKB-SubCell"/>
</dbReference>
<dbReference type="VEuPathDB" id="AmoebaDB:NAEGRDRAFT_69222"/>
<dbReference type="InParanoid" id="D2VK02"/>
<accession>D2VK02</accession>
<evidence type="ECO:0000313" key="6">
    <source>
        <dbReference type="Proteomes" id="UP000006671"/>
    </source>
</evidence>
<proteinExistence type="predicted"/>
<feature type="compositionally biased region" description="Polar residues" evidence="3">
    <location>
        <begin position="376"/>
        <end position="392"/>
    </location>
</feature>
<evidence type="ECO:0000313" key="5">
    <source>
        <dbReference type="EMBL" id="EFC42777.1"/>
    </source>
</evidence>
<reference evidence="5 6" key="1">
    <citation type="journal article" date="2010" name="Cell">
        <title>The genome of Naegleria gruberi illuminates early eukaryotic versatility.</title>
        <authorList>
            <person name="Fritz-Laylin L.K."/>
            <person name="Prochnik S.E."/>
            <person name="Ginger M.L."/>
            <person name="Dacks J.B."/>
            <person name="Carpenter M.L."/>
            <person name="Field M.C."/>
            <person name="Kuo A."/>
            <person name="Paredez A."/>
            <person name="Chapman J."/>
            <person name="Pham J."/>
            <person name="Shu S."/>
            <person name="Neupane R."/>
            <person name="Cipriano M."/>
            <person name="Mancuso J."/>
            <person name="Tu H."/>
            <person name="Salamov A."/>
            <person name="Lindquist E."/>
            <person name="Shapiro H."/>
            <person name="Lucas S."/>
            <person name="Grigoriev I.V."/>
            <person name="Cande W.Z."/>
            <person name="Fulton C."/>
            <person name="Rokhsar D.S."/>
            <person name="Dawson S.C."/>
        </authorList>
    </citation>
    <scope>NUCLEOTIDE SEQUENCE [LARGE SCALE GENOMIC DNA]</scope>
    <source>
        <strain evidence="5 6">NEG-M</strain>
    </source>
</reference>
<organism evidence="6">
    <name type="scientific">Naegleria gruberi</name>
    <name type="common">Amoeba</name>
    <dbReference type="NCBI Taxonomy" id="5762"/>
    <lineage>
        <taxon>Eukaryota</taxon>
        <taxon>Discoba</taxon>
        <taxon>Heterolobosea</taxon>
        <taxon>Tetramitia</taxon>
        <taxon>Eutetramitia</taxon>
        <taxon>Vahlkampfiidae</taxon>
        <taxon>Naegleria</taxon>
    </lineage>
</organism>
<feature type="compositionally biased region" description="Low complexity" evidence="3">
    <location>
        <begin position="453"/>
        <end position="472"/>
    </location>
</feature>
<feature type="domain" description="FHA" evidence="4">
    <location>
        <begin position="268"/>
        <end position="333"/>
    </location>
</feature>
<evidence type="ECO:0000256" key="1">
    <source>
        <dbReference type="ARBA" id="ARBA00004286"/>
    </source>
</evidence>
<feature type="region of interest" description="Disordered" evidence="3">
    <location>
        <begin position="364"/>
        <end position="410"/>
    </location>
</feature>